<gene>
    <name evidence="1" type="ORF">SAMN05421543_12120</name>
</gene>
<dbReference type="EMBL" id="FPBV01000021">
    <property type="protein sequence ID" value="SFV02484.1"/>
    <property type="molecule type" value="Genomic_DNA"/>
</dbReference>
<accession>A0A1I7KYW8</accession>
<dbReference type="GO" id="GO:0071973">
    <property type="term" value="P:bacterial-type flagellum-dependent cell motility"/>
    <property type="evidence" value="ECO:0007669"/>
    <property type="project" value="InterPro"/>
</dbReference>
<evidence type="ECO:0000313" key="1">
    <source>
        <dbReference type="EMBL" id="SFV02484.1"/>
    </source>
</evidence>
<proteinExistence type="predicted"/>
<organism evidence="1 2">
    <name type="scientific">Alicyclobacillus macrosporangiidus</name>
    <dbReference type="NCBI Taxonomy" id="392015"/>
    <lineage>
        <taxon>Bacteria</taxon>
        <taxon>Bacillati</taxon>
        <taxon>Bacillota</taxon>
        <taxon>Bacilli</taxon>
        <taxon>Bacillales</taxon>
        <taxon>Alicyclobacillaceae</taxon>
        <taxon>Alicyclobacillus</taxon>
    </lineage>
</organism>
<dbReference type="Proteomes" id="UP000183508">
    <property type="component" value="Unassembled WGS sequence"/>
</dbReference>
<dbReference type="PRINTS" id="PR01003">
    <property type="entry name" value="FLGFLIH"/>
</dbReference>
<name>A0A1I7KYW8_9BACL</name>
<dbReference type="GO" id="GO:0009288">
    <property type="term" value="C:bacterial-type flagellum"/>
    <property type="evidence" value="ECO:0007669"/>
    <property type="project" value="InterPro"/>
</dbReference>
<reference evidence="2" key="1">
    <citation type="submission" date="2016-10" db="EMBL/GenBank/DDBJ databases">
        <authorList>
            <person name="Varghese N."/>
        </authorList>
    </citation>
    <scope>NUCLEOTIDE SEQUENCE [LARGE SCALE GENOMIC DNA]</scope>
    <source>
        <strain evidence="2">DSM 17980</strain>
    </source>
</reference>
<dbReference type="STRING" id="392015.SAMN05421543_12120"/>
<keyword evidence="2" id="KW-1185">Reference proteome</keyword>
<dbReference type="InterPro" id="IPR000563">
    <property type="entry name" value="Flag_FliH"/>
</dbReference>
<dbReference type="RefSeq" id="WP_245784033.1">
    <property type="nucleotide sequence ID" value="NZ_FPBV01000021.1"/>
</dbReference>
<dbReference type="AlphaFoldDB" id="A0A1I7KYW8"/>
<sequence length="311" mass="35478">MIRLSRNATDIICKHLTAALPGETLSVLGLQDVHVVRALPTEIDQVIVSERRTDFVLELQDGTLLHLEYQKKPERNLMRFLTYDIALAKQFRTKVRTVVLYTGNVKDAPDTLDMGGAWYRVHNVFLNRFDGDAVLHTVGQHLDAGEWEPADRIRLAFALHMRFKERTRDQAFESVLELILRIPDDLEKNLVVACILGLTGRWLTPHQERRLKEAMEMTELLEHILMEAAKEAMEKGHRQGFEEGRRQGLERGLQQGIQQGIQQGLQMGEHQKAIQIAEKMYRRGASVSDVVELTGLTEQEADAILRKVSLS</sequence>
<evidence type="ECO:0000313" key="2">
    <source>
        <dbReference type="Proteomes" id="UP000183508"/>
    </source>
</evidence>
<protein>
    <recommendedName>
        <fullName evidence="3">Transposase (putative) YhgA-like domain-containing protein</fullName>
    </recommendedName>
</protein>
<evidence type="ECO:0008006" key="3">
    <source>
        <dbReference type="Google" id="ProtNLM"/>
    </source>
</evidence>
<dbReference type="GO" id="GO:0003774">
    <property type="term" value="F:cytoskeletal motor activity"/>
    <property type="evidence" value="ECO:0007669"/>
    <property type="project" value="InterPro"/>
</dbReference>